<evidence type="ECO:0000256" key="3">
    <source>
        <dbReference type="ARBA" id="ARBA00022787"/>
    </source>
</evidence>
<comment type="caution">
    <text evidence="7">The sequence shown here is derived from an EMBL/GenBank/DDBJ whole genome shotgun (WGS) entry which is preliminary data.</text>
</comment>
<dbReference type="GO" id="GO:0005741">
    <property type="term" value="C:mitochondrial outer membrane"/>
    <property type="evidence" value="ECO:0007669"/>
    <property type="project" value="UniProtKB-SubCell"/>
</dbReference>
<dbReference type="InterPro" id="IPR041569">
    <property type="entry name" value="AAA_lid_3"/>
</dbReference>
<dbReference type="InterPro" id="IPR051701">
    <property type="entry name" value="Mito_OM_Translocase_MSP1"/>
</dbReference>
<accession>A0AAW0DHQ5</accession>
<dbReference type="Gene3D" id="1.10.8.60">
    <property type="match status" value="1"/>
</dbReference>
<proteinExistence type="predicted"/>
<dbReference type="InterPro" id="IPR003960">
    <property type="entry name" value="ATPase_AAA_CS"/>
</dbReference>
<dbReference type="GO" id="GO:0005524">
    <property type="term" value="F:ATP binding"/>
    <property type="evidence" value="ECO:0007669"/>
    <property type="project" value="UniProtKB-KW"/>
</dbReference>
<dbReference type="GO" id="GO:0016887">
    <property type="term" value="F:ATP hydrolysis activity"/>
    <property type="evidence" value="ECO:0007669"/>
    <property type="project" value="InterPro"/>
</dbReference>
<dbReference type="PANTHER" id="PTHR45644">
    <property type="entry name" value="AAA ATPASE, PUTATIVE (AFU_ORTHOLOGUE AFUA_2G12920)-RELATED-RELATED"/>
    <property type="match status" value="1"/>
</dbReference>
<evidence type="ECO:0000256" key="2">
    <source>
        <dbReference type="ARBA" id="ARBA00022741"/>
    </source>
</evidence>
<comment type="subcellular location">
    <subcellularLocation>
        <location evidence="1">Mitochondrion outer membrane</location>
        <topology evidence="1">Single-pass membrane protein</topology>
    </subcellularLocation>
</comment>
<evidence type="ECO:0000259" key="6">
    <source>
        <dbReference type="SMART" id="SM00382"/>
    </source>
</evidence>
<evidence type="ECO:0000313" key="7">
    <source>
        <dbReference type="EMBL" id="KAK7051195.1"/>
    </source>
</evidence>
<dbReference type="Proteomes" id="UP001383192">
    <property type="component" value="Unassembled WGS sequence"/>
</dbReference>
<dbReference type="Pfam" id="PF17862">
    <property type="entry name" value="AAA_lid_3"/>
    <property type="match status" value="1"/>
</dbReference>
<gene>
    <name evidence="7" type="ORF">VNI00_004695</name>
</gene>
<dbReference type="InterPro" id="IPR003593">
    <property type="entry name" value="AAA+_ATPase"/>
</dbReference>
<protein>
    <recommendedName>
        <fullName evidence="6">AAA+ ATPase domain-containing protein</fullName>
    </recommendedName>
</protein>
<dbReference type="EMBL" id="JAYKXP010000013">
    <property type="protein sequence ID" value="KAK7051195.1"/>
    <property type="molecule type" value="Genomic_DNA"/>
</dbReference>
<keyword evidence="3" id="KW-0472">Membrane</keyword>
<evidence type="ECO:0000313" key="8">
    <source>
        <dbReference type="Proteomes" id="UP001383192"/>
    </source>
</evidence>
<keyword evidence="2" id="KW-0547">Nucleotide-binding</keyword>
<organism evidence="7 8">
    <name type="scientific">Paramarasmius palmivorus</name>
    <dbReference type="NCBI Taxonomy" id="297713"/>
    <lineage>
        <taxon>Eukaryota</taxon>
        <taxon>Fungi</taxon>
        <taxon>Dikarya</taxon>
        <taxon>Basidiomycota</taxon>
        <taxon>Agaricomycotina</taxon>
        <taxon>Agaricomycetes</taxon>
        <taxon>Agaricomycetidae</taxon>
        <taxon>Agaricales</taxon>
        <taxon>Marasmiineae</taxon>
        <taxon>Marasmiaceae</taxon>
        <taxon>Paramarasmius</taxon>
    </lineage>
</organism>
<dbReference type="Gene3D" id="3.40.50.300">
    <property type="entry name" value="P-loop containing nucleotide triphosphate hydrolases"/>
    <property type="match status" value="1"/>
</dbReference>
<dbReference type="PANTHER" id="PTHR45644:SF56">
    <property type="entry name" value="AAA ATPASE, PUTATIVE (AFU_ORTHOLOGUE AFUA_2G12920)-RELATED"/>
    <property type="match status" value="1"/>
</dbReference>
<evidence type="ECO:0000256" key="5">
    <source>
        <dbReference type="ARBA" id="ARBA00023128"/>
    </source>
</evidence>
<dbReference type="InterPro" id="IPR027417">
    <property type="entry name" value="P-loop_NTPase"/>
</dbReference>
<dbReference type="SMART" id="SM00382">
    <property type="entry name" value="AAA"/>
    <property type="match status" value="1"/>
</dbReference>
<keyword evidence="5" id="KW-0496">Mitochondrion</keyword>
<evidence type="ECO:0000256" key="1">
    <source>
        <dbReference type="ARBA" id="ARBA00004572"/>
    </source>
</evidence>
<dbReference type="InterPro" id="IPR003959">
    <property type="entry name" value="ATPase_AAA_core"/>
</dbReference>
<name>A0AAW0DHQ5_9AGAR</name>
<evidence type="ECO:0000256" key="4">
    <source>
        <dbReference type="ARBA" id="ARBA00022840"/>
    </source>
</evidence>
<keyword evidence="4" id="KW-0067">ATP-binding</keyword>
<keyword evidence="8" id="KW-1185">Reference proteome</keyword>
<keyword evidence="3" id="KW-1000">Mitochondrion outer membrane</keyword>
<dbReference type="PROSITE" id="PS00674">
    <property type="entry name" value="AAA"/>
    <property type="match status" value="1"/>
</dbReference>
<dbReference type="Pfam" id="PF00004">
    <property type="entry name" value="AAA"/>
    <property type="match status" value="1"/>
</dbReference>
<feature type="domain" description="AAA+ ATPase" evidence="6">
    <location>
        <begin position="544"/>
        <end position="682"/>
    </location>
</feature>
<dbReference type="SUPFAM" id="SSF52540">
    <property type="entry name" value="P-loop containing nucleoside triphosphate hydrolases"/>
    <property type="match status" value="1"/>
</dbReference>
<dbReference type="AlphaFoldDB" id="A0AAW0DHQ5"/>
<reference evidence="7 8" key="1">
    <citation type="submission" date="2024-01" db="EMBL/GenBank/DDBJ databases">
        <title>A draft genome for a cacao thread blight-causing isolate of Paramarasmius palmivorus.</title>
        <authorList>
            <person name="Baruah I.K."/>
            <person name="Bukari Y."/>
            <person name="Amoako-Attah I."/>
            <person name="Meinhardt L.W."/>
            <person name="Bailey B.A."/>
            <person name="Cohen S.P."/>
        </authorList>
    </citation>
    <scope>NUCLEOTIDE SEQUENCE [LARGE SCALE GENOMIC DNA]</scope>
    <source>
        <strain evidence="7 8">GH-12</strain>
    </source>
</reference>
<sequence>MNDVQVLEVPPSISSGFLERYVWPQPRLCKEIQSMQWKFDEEMLADIQLSLSYAFRCGRLDPQSQKAIYLSSPHQGGHSVVDAVVKHLAVREQADVLVIDALELAAGRLGLLADDGEAINTIYKELPMAEPDQTPEAVRLFRSLLNTLPEPGVNSTLKPIRHIIYLRDFGLIAGASGPLILHLLRAMDDILAAHSSKSSQASLEFAIVLGHSRSLGHLDRTCSSSTALKGVVNFKYTSKDLAMLSYQSRELRRGNVPTTLYPLPSHTHADVHNNPNLHFGRFSSTFFAPIIYESCSISSFAIWPPAKQPSKDEPKENQTDDPRKTRLKTFIESVISFVVCPAEACLSNHQSAVAERVVEINVVLLKLLLAKYGTTVEDGSTSELAKLLCKSSDKEAEYSFILPSAMKQILIDLSALSQDFPAATVTTVTIEKVAEALNRWFTRAHRLMQWAEDDENHWKEAPPADIVSDSDKKPSIVDQVRKSRDLSEHEKKLLSCIVDPEKLSDTKFSDVCVDERIIESLRSIVSLPLLHPHHFQTGILSREALSGALLYGPPGTGKTMVCRALACESGAQMLLVKPSDVLDMWVGESEKFARGIFSLAQRLAPCVIFIDEVDAIFRARGSGRNTHREMLTEFLQAMDGLAAGSTAKDKGVIVVGATNRPYDLDQAILRRLPCRMMIDLPGPSERKSILMSHLRGESLNDVDLDDIASSTEGYSGSDLKNLCVSAAMEALKDCVRAQGPSSEIDEKQDSRVIRPEHFKRAFNEILASFSYEGNLKLYDWHDEYGTYKHPTTINSKKRKWMADEGGFVKSKILKADVAVTSKSSS</sequence>